<evidence type="ECO:0000313" key="3">
    <source>
        <dbReference type="Proteomes" id="UP000800093"/>
    </source>
</evidence>
<gene>
    <name evidence="2" type="ORF">CC78DRAFT_327827</name>
</gene>
<evidence type="ECO:0000256" key="1">
    <source>
        <dbReference type="SAM" id="MobiDB-lite"/>
    </source>
</evidence>
<name>A0A9P4K9I9_9PLEO</name>
<evidence type="ECO:0000313" key="2">
    <source>
        <dbReference type="EMBL" id="KAF2261949.1"/>
    </source>
</evidence>
<sequence>MRRRISRTGCIYVLEFSLLSLQLCRSNRASLLITLFSAYGPFQRVNKLTALYLKLIVFSFRLCKLNPYSTIRLMYTTATMFRYVHFYSILIDLFSPSELTPRIFPTSSRGLPPTPAFQANKSRSSMN</sequence>
<organism evidence="2 3">
    <name type="scientific">Lojkania enalia</name>
    <dbReference type="NCBI Taxonomy" id="147567"/>
    <lineage>
        <taxon>Eukaryota</taxon>
        <taxon>Fungi</taxon>
        <taxon>Dikarya</taxon>
        <taxon>Ascomycota</taxon>
        <taxon>Pezizomycotina</taxon>
        <taxon>Dothideomycetes</taxon>
        <taxon>Pleosporomycetidae</taxon>
        <taxon>Pleosporales</taxon>
        <taxon>Pleosporales incertae sedis</taxon>
        <taxon>Lojkania</taxon>
    </lineage>
</organism>
<reference evidence="3" key="1">
    <citation type="journal article" date="2020" name="Stud. Mycol.">
        <title>101 Dothideomycetes genomes: A test case for predicting lifestyles and emergence of pathogens.</title>
        <authorList>
            <person name="Haridas S."/>
            <person name="Albert R."/>
            <person name="Binder M."/>
            <person name="Bloem J."/>
            <person name="LaButti K."/>
            <person name="Salamov A."/>
            <person name="Andreopoulos B."/>
            <person name="Baker S."/>
            <person name="Barry K."/>
            <person name="Bills G."/>
            <person name="Bluhm B."/>
            <person name="Cannon C."/>
            <person name="Castanera R."/>
            <person name="Culley D."/>
            <person name="Daum C."/>
            <person name="Ezra D."/>
            <person name="Gonzalez J."/>
            <person name="Henrissat B."/>
            <person name="Kuo A."/>
            <person name="Liang C."/>
            <person name="Lipzen A."/>
            <person name="Lutzoni F."/>
            <person name="Magnuson J."/>
            <person name="Mondo S."/>
            <person name="Nolan M."/>
            <person name="Ohm R."/>
            <person name="Pangilinan J."/>
            <person name="Park H.-J."/>
            <person name="Ramirez L."/>
            <person name="Alfaro M."/>
            <person name="Sun H."/>
            <person name="Tritt A."/>
            <person name="Yoshinaga Y."/>
            <person name="Zwiers L.-H."/>
            <person name="Turgeon B."/>
            <person name="Goodwin S."/>
            <person name="Spatafora J."/>
            <person name="Crous P."/>
            <person name="Grigoriev I."/>
        </authorList>
    </citation>
    <scope>NUCLEOTIDE SEQUENCE [LARGE SCALE GENOMIC DNA]</scope>
    <source>
        <strain evidence="3">CBS 304.66</strain>
    </source>
</reference>
<proteinExistence type="predicted"/>
<dbReference type="AlphaFoldDB" id="A0A9P4K9I9"/>
<dbReference type="EMBL" id="ML986646">
    <property type="protein sequence ID" value="KAF2261949.1"/>
    <property type="molecule type" value="Genomic_DNA"/>
</dbReference>
<dbReference type="Proteomes" id="UP000800093">
    <property type="component" value="Unassembled WGS sequence"/>
</dbReference>
<protein>
    <submittedName>
        <fullName evidence="2">Uncharacterized protein</fullName>
    </submittedName>
</protein>
<accession>A0A9P4K9I9</accession>
<keyword evidence="3" id="KW-1185">Reference proteome</keyword>
<comment type="caution">
    <text evidence="2">The sequence shown here is derived from an EMBL/GenBank/DDBJ whole genome shotgun (WGS) entry which is preliminary data.</text>
</comment>
<feature type="compositionally biased region" description="Polar residues" evidence="1">
    <location>
        <begin position="117"/>
        <end position="127"/>
    </location>
</feature>
<feature type="region of interest" description="Disordered" evidence="1">
    <location>
        <begin position="105"/>
        <end position="127"/>
    </location>
</feature>